<accession>A0ACD1H7T0</accession>
<evidence type="ECO:0000313" key="1">
    <source>
        <dbReference type="EMBL" id="RAH69689.1"/>
    </source>
</evidence>
<gene>
    <name evidence="1" type="ORF">BO66DRAFT_392363</name>
</gene>
<dbReference type="Proteomes" id="UP000249661">
    <property type="component" value="Unassembled WGS sequence"/>
</dbReference>
<name>A0ACD1H7T0_9EURO</name>
<proteinExistence type="predicted"/>
<dbReference type="EMBL" id="KZ824959">
    <property type="protein sequence ID" value="RAH69689.1"/>
    <property type="molecule type" value="Genomic_DNA"/>
</dbReference>
<sequence>MNDLANSRRYGLENFGRSVNRLRCRSSPRDILLYYPHYREQIGKQGRRESSAARILVLNSQAGL</sequence>
<organism evidence="1 2">
    <name type="scientific">Aspergillus aculeatinus CBS 121060</name>
    <dbReference type="NCBI Taxonomy" id="1448322"/>
    <lineage>
        <taxon>Eukaryota</taxon>
        <taxon>Fungi</taxon>
        <taxon>Dikarya</taxon>
        <taxon>Ascomycota</taxon>
        <taxon>Pezizomycotina</taxon>
        <taxon>Eurotiomycetes</taxon>
        <taxon>Eurotiomycetidae</taxon>
        <taxon>Eurotiales</taxon>
        <taxon>Aspergillaceae</taxon>
        <taxon>Aspergillus</taxon>
        <taxon>Aspergillus subgen. Circumdati</taxon>
    </lineage>
</organism>
<reference evidence="1" key="1">
    <citation type="submission" date="2018-02" db="EMBL/GenBank/DDBJ databases">
        <title>The genomes of Aspergillus section Nigri reveals drivers in fungal speciation.</title>
        <authorList>
            <consortium name="DOE Joint Genome Institute"/>
            <person name="Vesth T.C."/>
            <person name="Nybo J."/>
            <person name="Theobald S."/>
            <person name="Brandl J."/>
            <person name="Frisvad J.C."/>
            <person name="Nielsen K.F."/>
            <person name="Lyhne E.K."/>
            <person name="Kogle M.E."/>
            <person name="Kuo A."/>
            <person name="Riley R."/>
            <person name="Clum A."/>
            <person name="Nolan M."/>
            <person name="Lipzen A."/>
            <person name="Salamov A."/>
            <person name="Henrissat B."/>
            <person name="Wiebenga A."/>
            <person name="De vries R.P."/>
            <person name="Grigoriev I.V."/>
            <person name="Mortensen U.H."/>
            <person name="Andersen M.R."/>
            <person name="Baker S.E."/>
        </authorList>
    </citation>
    <scope>NUCLEOTIDE SEQUENCE</scope>
    <source>
        <strain evidence="1">CBS 121060</strain>
    </source>
</reference>
<protein>
    <submittedName>
        <fullName evidence="1">Uncharacterized protein</fullName>
    </submittedName>
</protein>
<keyword evidence="2" id="KW-1185">Reference proteome</keyword>
<evidence type="ECO:0000313" key="2">
    <source>
        <dbReference type="Proteomes" id="UP000249661"/>
    </source>
</evidence>